<evidence type="ECO:0000313" key="4">
    <source>
        <dbReference type="EMBL" id="CEM22739.1"/>
    </source>
</evidence>
<dbReference type="PANTHER" id="PTHR12350">
    <property type="entry name" value="HISTONE-LYSINE N-METHYLTRANSFERASE-RELATED"/>
    <property type="match status" value="1"/>
</dbReference>
<evidence type="ECO:0000259" key="3">
    <source>
        <dbReference type="PROSITE" id="PS50868"/>
    </source>
</evidence>
<dbReference type="VEuPathDB" id="CryptoDB:Cvel_20070"/>
<organism evidence="4">
    <name type="scientific">Chromera velia CCMP2878</name>
    <dbReference type="NCBI Taxonomy" id="1169474"/>
    <lineage>
        <taxon>Eukaryota</taxon>
        <taxon>Sar</taxon>
        <taxon>Alveolata</taxon>
        <taxon>Colpodellida</taxon>
        <taxon>Chromeraceae</taxon>
        <taxon>Chromera</taxon>
    </lineage>
</organism>
<evidence type="ECO:0000256" key="2">
    <source>
        <dbReference type="ARBA" id="ARBA00022679"/>
    </source>
</evidence>
<dbReference type="SUPFAM" id="SSF82199">
    <property type="entry name" value="SET domain"/>
    <property type="match status" value="1"/>
</dbReference>
<dbReference type="InterPro" id="IPR003616">
    <property type="entry name" value="Post-SET_dom"/>
</dbReference>
<gene>
    <name evidence="4" type="ORF">Cvel_20070</name>
</gene>
<dbReference type="GO" id="GO:0032259">
    <property type="term" value="P:methylation"/>
    <property type="evidence" value="ECO:0007669"/>
    <property type="project" value="UniProtKB-KW"/>
</dbReference>
<dbReference type="PANTHER" id="PTHR12350:SF19">
    <property type="entry name" value="SET DOMAIN-CONTAINING PROTEIN"/>
    <property type="match status" value="1"/>
</dbReference>
<evidence type="ECO:0000256" key="1">
    <source>
        <dbReference type="ARBA" id="ARBA00022603"/>
    </source>
</evidence>
<dbReference type="InterPro" id="IPR053201">
    <property type="entry name" value="Flavunoidine_N-MTase"/>
</dbReference>
<name>A0A0G4G3B0_9ALVE</name>
<sequence>MSSPECASSVTVWTIKLEKDVPSNGVILKAEIPTSAIEYFPQPGCIQLTKTHFLSLPKLFGDGHLATGLTQCTQTKEGKADTDCWVVLQYASEEALLPSCLSVFASRDLSAGQELNVDMSNWTPSLECAHMPSGSDKKTLSGGPDRCPFFVIEIRKGELALKASRPFRKGETVLSLPVRLEHLQSEPHMHTLQVGKDAHMDIREVLPGSELLNHSCGPSCFFKLEYEDSQKVANGEADVCGDTGGAAPVTLSKLEGEHDGVEGTPTGEERLPSCLELVALIDVPVGGNLEFDYNLTEWAMESPFECQCGSPMCVGTVSGFSRLPMKEQERRRDAAIVCKWFS</sequence>
<proteinExistence type="predicted"/>
<dbReference type="PROSITE" id="PS50868">
    <property type="entry name" value="POST_SET"/>
    <property type="match status" value="1"/>
</dbReference>
<dbReference type="AlphaFoldDB" id="A0A0G4G3B0"/>
<accession>A0A0G4G3B0</accession>
<dbReference type="EMBL" id="CDMZ01000855">
    <property type="protein sequence ID" value="CEM22739.1"/>
    <property type="molecule type" value="Genomic_DNA"/>
</dbReference>
<reference evidence="4" key="1">
    <citation type="submission" date="2014-11" db="EMBL/GenBank/DDBJ databases">
        <authorList>
            <person name="Otto D Thomas"/>
            <person name="Naeem Raeece"/>
        </authorList>
    </citation>
    <scope>NUCLEOTIDE SEQUENCE</scope>
</reference>
<keyword evidence="1" id="KW-0489">Methyltransferase</keyword>
<dbReference type="GO" id="GO:0008168">
    <property type="term" value="F:methyltransferase activity"/>
    <property type="evidence" value="ECO:0007669"/>
    <property type="project" value="UniProtKB-KW"/>
</dbReference>
<keyword evidence="2" id="KW-0808">Transferase</keyword>
<dbReference type="InterPro" id="IPR046341">
    <property type="entry name" value="SET_dom_sf"/>
</dbReference>
<feature type="domain" description="Post-SET" evidence="3">
    <location>
        <begin position="302"/>
        <end position="318"/>
    </location>
</feature>
<protein>
    <recommendedName>
        <fullName evidence="3">Post-SET domain-containing protein</fullName>
    </recommendedName>
</protein>
<dbReference type="Gene3D" id="2.170.270.10">
    <property type="entry name" value="SET domain"/>
    <property type="match status" value="1"/>
</dbReference>